<dbReference type="AlphaFoldDB" id="A0A1V9XYL5"/>
<gene>
    <name evidence="2" type="ORF">BIW11_06311</name>
</gene>
<feature type="compositionally biased region" description="Basic residues" evidence="1">
    <location>
        <begin position="160"/>
        <end position="169"/>
    </location>
</feature>
<dbReference type="Gene3D" id="1.10.150.80">
    <property type="entry name" value="HRDC domain"/>
    <property type="match status" value="1"/>
</dbReference>
<keyword evidence="3" id="KW-1185">Reference proteome</keyword>
<comment type="caution">
    <text evidence="2">The sequence shown here is derived from an EMBL/GenBank/DDBJ whole genome shotgun (WGS) entry which is preliminary data.</text>
</comment>
<dbReference type="Proteomes" id="UP000192247">
    <property type="component" value="Unassembled WGS sequence"/>
</dbReference>
<name>A0A1V9XYL5_9ACAR</name>
<dbReference type="InParanoid" id="A0A1V9XYL5"/>
<evidence type="ECO:0000256" key="1">
    <source>
        <dbReference type="SAM" id="MobiDB-lite"/>
    </source>
</evidence>
<dbReference type="InterPro" id="IPR044876">
    <property type="entry name" value="HRDC_dom_sf"/>
</dbReference>
<sequence length="195" mass="21592">MSTTIRKNCMDRLIDEAKAIAREKGMFNYTHLFSTESLRMLSELLPTNLETAHQVPLSDIIWKDYGERLLKITRGFAAQLEMADLDFSTDDEEHDIGVGNDSWIGNPPETIAMGVTAWGGRVPKRGRGGRSFRGYRGRRFANGAEATKQVSSSISVRENKRSRGNKRVSKVNSGNVRTGNPLPGARLMGAPGNRP</sequence>
<evidence type="ECO:0000313" key="2">
    <source>
        <dbReference type="EMBL" id="OQR78586.1"/>
    </source>
</evidence>
<organism evidence="2 3">
    <name type="scientific">Tropilaelaps mercedesae</name>
    <dbReference type="NCBI Taxonomy" id="418985"/>
    <lineage>
        <taxon>Eukaryota</taxon>
        <taxon>Metazoa</taxon>
        <taxon>Ecdysozoa</taxon>
        <taxon>Arthropoda</taxon>
        <taxon>Chelicerata</taxon>
        <taxon>Arachnida</taxon>
        <taxon>Acari</taxon>
        <taxon>Parasitiformes</taxon>
        <taxon>Mesostigmata</taxon>
        <taxon>Gamasina</taxon>
        <taxon>Dermanyssoidea</taxon>
        <taxon>Laelapidae</taxon>
        <taxon>Tropilaelaps</taxon>
    </lineage>
</organism>
<reference evidence="2 3" key="1">
    <citation type="journal article" date="2017" name="Gigascience">
        <title>Draft genome of the honey bee ectoparasitic mite, Tropilaelaps mercedesae, is shaped by the parasitic life history.</title>
        <authorList>
            <person name="Dong X."/>
            <person name="Armstrong S.D."/>
            <person name="Xia D."/>
            <person name="Makepeace B.L."/>
            <person name="Darby A.C."/>
            <person name="Kadowaki T."/>
        </authorList>
    </citation>
    <scope>NUCLEOTIDE SEQUENCE [LARGE SCALE GENOMIC DNA]</scope>
    <source>
        <strain evidence="2">Wuxi-XJTLU</strain>
    </source>
</reference>
<dbReference type="OrthoDB" id="10261556at2759"/>
<protein>
    <recommendedName>
        <fullName evidence="4">HRDC domain-containing protein</fullName>
    </recommendedName>
</protein>
<proteinExistence type="predicted"/>
<evidence type="ECO:0000313" key="3">
    <source>
        <dbReference type="Proteomes" id="UP000192247"/>
    </source>
</evidence>
<evidence type="ECO:0008006" key="4">
    <source>
        <dbReference type="Google" id="ProtNLM"/>
    </source>
</evidence>
<dbReference type="EMBL" id="MNPL01002050">
    <property type="protein sequence ID" value="OQR78586.1"/>
    <property type="molecule type" value="Genomic_DNA"/>
</dbReference>
<accession>A0A1V9XYL5</accession>
<feature type="region of interest" description="Disordered" evidence="1">
    <location>
        <begin position="143"/>
        <end position="195"/>
    </location>
</feature>